<dbReference type="Proteomes" id="UP000015893">
    <property type="component" value="Unassembled WGS sequence"/>
</dbReference>
<dbReference type="AlphaFoldDB" id="A0AB33Z8G6"/>
<protein>
    <recommendedName>
        <fullName evidence="3">Molecular chaperone DnaK</fullName>
    </recommendedName>
</protein>
<proteinExistence type="predicted"/>
<accession>A0AB33Z8G6</accession>
<evidence type="ECO:0008006" key="3">
    <source>
        <dbReference type="Google" id="ProtNLM"/>
    </source>
</evidence>
<comment type="caution">
    <text evidence="1">The sequence shown here is derived from an EMBL/GenBank/DDBJ whole genome shotgun (WGS) entry which is preliminary data.</text>
</comment>
<dbReference type="EMBL" id="AUSI01000010">
    <property type="protein sequence ID" value="EQK95208.1"/>
    <property type="molecule type" value="Genomic_DNA"/>
</dbReference>
<gene>
    <name evidence="1" type="ORF">N198_04590</name>
</gene>
<sequence>MIIKIARLQEVGLEISKTQILHENINKSGYKNPKMRGM</sequence>
<organism evidence="1 2">
    <name type="scientific">Helicobacter pylori UM037</name>
    <dbReference type="NCBI Taxonomy" id="1321939"/>
    <lineage>
        <taxon>Bacteria</taxon>
        <taxon>Pseudomonadati</taxon>
        <taxon>Campylobacterota</taxon>
        <taxon>Epsilonproteobacteria</taxon>
        <taxon>Campylobacterales</taxon>
        <taxon>Helicobacteraceae</taxon>
        <taxon>Helicobacter</taxon>
    </lineage>
</organism>
<reference evidence="1 2" key="1">
    <citation type="journal article" date="2013" name="Genome Announc.">
        <title>Multiple genome sequences of Helicobacter pylori strains of diverse disease and antibiotic resistance backgrounds from Malaysia.</title>
        <authorList>
            <person name="Rehvathy V."/>
            <person name="Tan M.H."/>
            <person name="Gunaletchumy S.P."/>
            <person name="Teh X."/>
            <person name="Wang S."/>
            <person name="Baybayan P."/>
            <person name="Singh S."/>
            <person name="Ashby M."/>
            <person name="Kaakoush N.O."/>
            <person name="Mitchell H.M."/>
            <person name="Croft L.J."/>
            <person name="Goh K.L."/>
            <person name="Loke M.F."/>
            <person name="Vadivelu J."/>
        </authorList>
    </citation>
    <scope>NUCLEOTIDE SEQUENCE [LARGE SCALE GENOMIC DNA]</scope>
    <source>
        <strain evidence="1 2">UM037</strain>
    </source>
</reference>
<evidence type="ECO:0000313" key="1">
    <source>
        <dbReference type="EMBL" id="EQK95208.1"/>
    </source>
</evidence>
<evidence type="ECO:0000313" key="2">
    <source>
        <dbReference type="Proteomes" id="UP000015893"/>
    </source>
</evidence>
<name>A0AB33Z8G6_HELPX</name>